<name>A0A5B8S1T6_9SPHN</name>
<dbReference type="AlphaFoldDB" id="A0A5B8S1T6"/>
<gene>
    <name evidence="3" type="ORF">FRF71_03570</name>
</gene>
<keyword evidence="4" id="KW-1185">Reference proteome</keyword>
<dbReference type="Proteomes" id="UP000321172">
    <property type="component" value="Chromosome"/>
</dbReference>
<dbReference type="GO" id="GO:0055085">
    <property type="term" value="P:transmembrane transport"/>
    <property type="evidence" value="ECO:0007669"/>
    <property type="project" value="TreeGrafter"/>
</dbReference>
<accession>A0A5B8S1T6</accession>
<evidence type="ECO:0000256" key="2">
    <source>
        <dbReference type="SAM" id="SignalP"/>
    </source>
</evidence>
<dbReference type="Pfam" id="PF03922">
    <property type="entry name" value="OmpW"/>
    <property type="match status" value="1"/>
</dbReference>
<dbReference type="GO" id="GO:0019867">
    <property type="term" value="C:outer membrane"/>
    <property type="evidence" value="ECO:0007669"/>
    <property type="project" value="InterPro"/>
</dbReference>
<evidence type="ECO:0000313" key="3">
    <source>
        <dbReference type="EMBL" id="QEA15293.1"/>
    </source>
</evidence>
<comment type="similarity">
    <text evidence="1">Belongs to the OmpW/AlkL family.</text>
</comment>
<organism evidence="3 4">
    <name type="scientific">Novosphingobium ginsenosidimutans</name>
    <dbReference type="NCBI Taxonomy" id="1176536"/>
    <lineage>
        <taxon>Bacteria</taxon>
        <taxon>Pseudomonadati</taxon>
        <taxon>Pseudomonadota</taxon>
        <taxon>Alphaproteobacteria</taxon>
        <taxon>Sphingomonadales</taxon>
        <taxon>Sphingomonadaceae</taxon>
        <taxon>Novosphingobium</taxon>
    </lineage>
</organism>
<dbReference type="RefSeq" id="WP_147089273.1">
    <property type="nucleotide sequence ID" value="NZ_BAABJD010000001.1"/>
</dbReference>
<evidence type="ECO:0000256" key="1">
    <source>
        <dbReference type="ARBA" id="ARBA00009330"/>
    </source>
</evidence>
<feature type="signal peptide" evidence="2">
    <location>
        <begin position="1"/>
        <end position="23"/>
    </location>
</feature>
<dbReference type="KEGG" id="ngf:FRF71_03570"/>
<dbReference type="OrthoDB" id="9807574at2"/>
<dbReference type="SUPFAM" id="SSF56925">
    <property type="entry name" value="OMPA-like"/>
    <property type="match status" value="1"/>
</dbReference>
<dbReference type="InterPro" id="IPR011250">
    <property type="entry name" value="OMP/PagP_B-barrel"/>
</dbReference>
<dbReference type="PANTHER" id="PTHR36920:SF1">
    <property type="entry name" value="OUTER MEMBRANE PROTEIN W"/>
    <property type="match status" value="1"/>
</dbReference>
<dbReference type="InterPro" id="IPR005618">
    <property type="entry name" value="OMPW"/>
</dbReference>
<evidence type="ECO:0000313" key="4">
    <source>
        <dbReference type="Proteomes" id="UP000321172"/>
    </source>
</evidence>
<proteinExistence type="inferred from homology"/>
<dbReference type="EMBL" id="CP042345">
    <property type="protein sequence ID" value="QEA15293.1"/>
    <property type="molecule type" value="Genomic_DNA"/>
</dbReference>
<dbReference type="Gene3D" id="2.40.160.20">
    <property type="match status" value="1"/>
</dbReference>
<feature type="chain" id="PRO_5023121144" evidence="2">
    <location>
        <begin position="24"/>
        <end position="224"/>
    </location>
</feature>
<keyword evidence="2" id="KW-0732">Signal</keyword>
<sequence length="224" mass="23140">MTKRIAAALAAASTLALATPAWAGDSEGKIQIKAFATGVLPNGEITEVRTNLVGAPATSDSQASDSVVPTLAIEYFFSKNVSVETICCVTPHDVTGKGGLAGAALVNDAIILPATVTLKYHFDLGAVKPYIGAGPAHFFIFSEGVGASAAALGATRVNLSNEFGLALQAGFDLPLNDKGLGFSLDAKRYFVGTTASFFAGNTLALQTKHKLDPWVVSGGLSYRF</sequence>
<reference evidence="3 4" key="1">
    <citation type="journal article" date="2013" name="J. Microbiol. Biotechnol.">
        <title>Novosphingobium ginsenosidimutans sp. nov., with the ability to convert ginsenoside.</title>
        <authorList>
            <person name="Kim J.K."/>
            <person name="He D."/>
            <person name="Liu Q.M."/>
            <person name="Park H.Y."/>
            <person name="Jung M.S."/>
            <person name="Yoon M.H."/>
            <person name="Kim S.C."/>
            <person name="Im W.T."/>
        </authorList>
    </citation>
    <scope>NUCLEOTIDE SEQUENCE [LARGE SCALE GENOMIC DNA]</scope>
    <source>
        <strain evidence="3 4">FW-6</strain>
    </source>
</reference>
<protein>
    <submittedName>
        <fullName evidence="3">Outer membrane beta-barrel protein</fullName>
    </submittedName>
</protein>
<dbReference type="PANTHER" id="PTHR36920">
    <property type="match status" value="1"/>
</dbReference>